<organism evidence="4 5">
    <name type="scientific">Noviherbaspirillum autotrophicum</name>
    <dbReference type="NCBI Taxonomy" id="709839"/>
    <lineage>
        <taxon>Bacteria</taxon>
        <taxon>Pseudomonadati</taxon>
        <taxon>Pseudomonadota</taxon>
        <taxon>Betaproteobacteria</taxon>
        <taxon>Burkholderiales</taxon>
        <taxon>Oxalobacteraceae</taxon>
        <taxon>Noviherbaspirillum</taxon>
    </lineage>
</organism>
<dbReference type="AlphaFoldDB" id="A0A0C1XZV7"/>
<keyword evidence="2" id="KW-0472">Membrane</keyword>
<reference evidence="4 5" key="1">
    <citation type="submission" date="2014-12" db="EMBL/GenBank/DDBJ databases">
        <title>Denitrispirillum autotrophicum gen. nov., sp. nov., Denitrifying, Facultatively Autotrophic Bacteria Isolated from Rice Paddy Soil.</title>
        <authorList>
            <person name="Ishii S."/>
            <person name="Ashida N."/>
            <person name="Ohno H."/>
            <person name="Otsuka S."/>
            <person name="Yokota A."/>
            <person name="Senoo K."/>
        </authorList>
    </citation>
    <scope>NUCLEOTIDE SEQUENCE [LARGE SCALE GENOMIC DNA]</scope>
    <source>
        <strain evidence="4 5">TSA66</strain>
    </source>
</reference>
<evidence type="ECO:0000313" key="4">
    <source>
        <dbReference type="EMBL" id="KIF80328.1"/>
    </source>
</evidence>
<dbReference type="Proteomes" id="UP000031572">
    <property type="component" value="Unassembled WGS sequence"/>
</dbReference>
<accession>A0A0C1XZV7</accession>
<evidence type="ECO:0000259" key="3">
    <source>
        <dbReference type="Pfam" id="PF10881"/>
    </source>
</evidence>
<proteinExistence type="predicted"/>
<dbReference type="STRING" id="709839.TSA66_05070"/>
<sequence>MKDAIVMVAIVLGGLFLWLFLHREKPMRFRQRAVLTGCDLEFFFRLSDALPECIVCPQVAMSALLEPAGTGVPRQQAMAQIAGGRVGYAVFDREMRLLAVVELNHRSRATRRETARDACLSSAGIKIVRFHAKHLPSPKQIATAVLTPPQACYRPRASQRSEAARNKRADIPWRNTTKIRI</sequence>
<feature type="region of interest" description="Disordered" evidence="1">
    <location>
        <begin position="155"/>
        <end position="181"/>
    </location>
</feature>
<dbReference type="InterPro" id="IPR024402">
    <property type="entry name" value="DUF2726"/>
</dbReference>
<protein>
    <recommendedName>
        <fullName evidence="3">DUF2726 domain-containing protein</fullName>
    </recommendedName>
</protein>
<evidence type="ECO:0000256" key="1">
    <source>
        <dbReference type="SAM" id="MobiDB-lite"/>
    </source>
</evidence>
<feature type="compositionally biased region" description="Basic and acidic residues" evidence="1">
    <location>
        <begin position="162"/>
        <end position="171"/>
    </location>
</feature>
<dbReference type="EMBL" id="JWJG01000028">
    <property type="protein sequence ID" value="KIF80328.1"/>
    <property type="molecule type" value="Genomic_DNA"/>
</dbReference>
<keyword evidence="5" id="KW-1185">Reference proteome</keyword>
<evidence type="ECO:0000256" key="2">
    <source>
        <dbReference type="SAM" id="Phobius"/>
    </source>
</evidence>
<keyword evidence="2" id="KW-1133">Transmembrane helix</keyword>
<gene>
    <name evidence="4" type="ORF">TSA66_05070</name>
</gene>
<dbReference type="Pfam" id="PF10881">
    <property type="entry name" value="DUF2726"/>
    <property type="match status" value="1"/>
</dbReference>
<name>A0A0C1XZV7_9BURK</name>
<evidence type="ECO:0000313" key="5">
    <source>
        <dbReference type="Proteomes" id="UP000031572"/>
    </source>
</evidence>
<feature type="transmembrane region" description="Helical" evidence="2">
    <location>
        <begin position="6"/>
        <end position="22"/>
    </location>
</feature>
<comment type="caution">
    <text evidence="4">The sequence shown here is derived from an EMBL/GenBank/DDBJ whole genome shotgun (WGS) entry which is preliminary data.</text>
</comment>
<feature type="domain" description="DUF2726" evidence="3">
    <location>
        <begin position="33"/>
        <end position="145"/>
    </location>
</feature>
<keyword evidence="2" id="KW-0812">Transmembrane</keyword>